<feature type="domain" description="C2H2-type" evidence="1">
    <location>
        <begin position="855"/>
        <end position="878"/>
    </location>
</feature>
<sequence length="939" mass="104652">MEFGKCDEGLPDDATTQLRSLDFMAMGARWVPLAMGASSGCNFEKEECHDDIELEFEAAFPEIDQDLLEVEKKWASGARLSKKPDPSSNEAFEQNYLHLDMIDFLKDFKAFKNSRRASAIRGRALGTRQGTALLKQIYHDHAGSDVGQPPSVCGLGRYSDHSDDILANAVYSTTRTPGYLYPSSLTIGTEAPIAENQTGIKTGGISEEARDHWIIDPVPMARPRKEGREDIGCVKHNNDAQGWLSRIRAQWRLLASIEGCSNIDPEYGPSFERTSKYGSLNSANEEETETVAGIKRIVAETFQKLRRKARSGSVGLEIFVNGLRSTRRIIRIGFQSLFKILKGEMLVTLEEIYCYLHIAYAMYRVENAQSDDKYISSKFRNGLKVFEEALSSEPHLHTAMGSSPKDIFREIVDLMWEEIEGAMKWIERNCPQPDNTVKSEILANTPGGLSEVSKGLAFPKPQPPEKTFARRLCNEHNTTWTQQCPSIYTLPDTQYMNIVSLVNQSPQTVELPMINLGHCAGNQHEVGNSGKKITGDLSSGAEFPEYNLWAKPDNPAKGTSFCQPSQPFQPINPPTMIRRAVDEQFQRAPVWNPAFPDPLADNPGIEHHNIDPHRQTLPPTPGDLLCCEITQTALAYLSRLSFIEIAMFFMAGTLSSLVFWSNQHDLRPDGTDCTLCGQPGGMLKCDTCEHSIVNAKNCHFGAFESFRRILSVYTPLVRSPTKVVRGGSVGVFQNPVEGYTDEPIAKNVVNYGGSDSMTLGGHLVTTNVPLKRKLCIEEMELDAGDIRGLKQDVEELESPVPMIYEVSFSPSSPTSASISSGISTLSTASQPKRICNYPLTRKPRDSDIKKLRISCGIESCQATYANLDSLRRHRKSVHETASRKFIARCLLSGCQGSRTGTRMRARGNMLTHQLQDRDHREWAIGKAEKDRFYLIEIES</sequence>
<dbReference type="Proteomes" id="UP000474640">
    <property type="component" value="Unassembled WGS sequence"/>
</dbReference>
<accession>A0A7C8RE62</accession>
<reference evidence="2 3" key="1">
    <citation type="submission" date="2020-01" db="EMBL/GenBank/DDBJ databases">
        <authorList>
            <person name="Palmer J.M."/>
        </authorList>
    </citation>
    <scope>NUCLEOTIDE SEQUENCE [LARGE SCALE GENOMIC DNA]</scope>
    <source>
        <strain evidence="2 3">TWF970</strain>
    </source>
</reference>
<organism evidence="2 3">
    <name type="scientific">Orbilia oligospora</name>
    <name type="common">Nematode-trapping fungus</name>
    <name type="synonym">Arthrobotrys oligospora</name>
    <dbReference type="NCBI Taxonomy" id="2813651"/>
    <lineage>
        <taxon>Eukaryota</taxon>
        <taxon>Fungi</taxon>
        <taxon>Dikarya</taxon>
        <taxon>Ascomycota</taxon>
        <taxon>Pezizomycotina</taxon>
        <taxon>Orbiliomycetes</taxon>
        <taxon>Orbiliales</taxon>
        <taxon>Orbiliaceae</taxon>
        <taxon>Orbilia</taxon>
    </lineage>
</organism>
<proteinExistence type="predicted"/>
<gene>
    <name evidence="2" type="ORF">TWF970_001246</name>
</gene>
<evidence type="ECO:0000313" key="2">
    <source>
        <dbReference type="EMBL" id="KAF3283267.1"/>
    </source>
</evidence>
<dbReference type="InterPro" id="IPR013087">
    <property type="entry name" value="Znf_C2H2_type"/>
</dbReference>
<dbReference type="OrthoDB" id="5366163at2759"/>
<evidence type="ECO:0000259" key="1">
    <source>
        <dbReference type="PROSITE" id="PS00028"/>
    </source>
</evidence>
<dbReference type="PROSITE" id="PS00028">
    <property type="entry name" value="ZINC_FINGER_C2H2_1"/>
    <property type="match status" value="1"/>
</dbReference>
<comment type="caution">
    <text evidence="2">The sequence shown here is derived from an EMBL/GenBank/DDBJ whole genome shotgun (WGS) entry which is preliminary data.</text>
</comment>
<evidence type="ECO:0000313" key="3">
    <source>
        <dbReference type="Proteomes" id="UP000474640"/>
    </source>
</evidence>
<dbReference type="AlphaFoldDB" id="A0A7C8RE62"/>
<protein>
    <recommendedName>
        <fullName evidence="1">C2H2-type domain-containing protein</fullName>
    </recommendedName>
</protein>
<name>A0A7C8RE62_ORBOL</name>
<dbReference type="EMBL" id="JAABOJ010000011">
    <property type="protein sequence ID" value="KAF3283267.1"/>
    <property type="molecule type" value="Genomic_DNA"/>
</dbReference>